<comment type="caution">
    <text evidence="6">The sequence shown here is derived from an EMBL/GenBank/DDBJ whole genome shotgun (WGS) entry which is preliminary data.</text>
</comment>
<dbReference type="GO" id="GO:0005829">
    <property type="term" value="C:cytosol"/>
    <property type="evidence" value="ECO:0007669"/>
    <property type="project" value="TreeGrafter"/>
</dbReference>
<dbReference type="Pfam" id="PF13657">
    <property type="entry name" value="Couple_hipA"/>
    <property type="match status" value="1"/>
</dbReference>
<dbReference type="Gene3D" id="1.10.1070.20">
    <property type="match status" value="1"/>
</dbReference>
<keyword evidence="7" id="KW-1185">Reference proteome</keyword>
<dbReference type="OrthoDB" id="9805913at2"/>
<gene>
    <name evidence="6" type="ORF">D7X32_18340</name>
</gene>
<organism evidence="6 7">
    <name type="scientific">Corallococcus carmarthensis</name>
    <dbReference type="NCBI Taxonomy" id="2316728"/>
    <lineage>
        <taxon>Bacteria</taxon>
        <taxon>Pseudomonadati</taxon>
        <taxon>Myxococcota</taxon>
        <taxon>Myxococcia</taxon>
        <taxon>Myxococcales</taxon>
        <taxon>Cystobacterineae</taxon>
        <taxon>Myxococcaceae</taxon>
        <taxon>Corallococcus</taxon>
    </lineage>
</organism>
<reference evidence="7" key="1">
    <citation type="submission" date="2018-09" db="EMBL/GenBank/DDBJ databases">
        <authorList>
            <person name="Livingstone P.G."/>
            <person name="Whitworth D.E."/>
        </authorList>
    </citation>
    <scope>NUCLEOTIDE SEQUENCE [LARGE SCALE GENOMIC DNA]</scope>
    <source>
        <strain evidence="7">CA043D</strain>
    </source>
</reference>
<evidence type="ECO:0000256" key="1">
    <source>
        <dbReference type="ARBA" id="ARBA00010164"/>
    </source>
</evidence>
<dbReference type="Proteomes" id="UP000268313">
    <property type="component" value="Unassembled WGS sequence"/>
</dbReference>
<evidence type="ECO:0000259" key="4">
    <source>
        <dbReference type="Pfam" id="PF07804"/>
    </source>
</evidence>
<comment type="similarity">
    <text evidence="1">Belongs to the HipA Ser/Thr kinase family.</text>
</comment>
<evidence type="ECO:0000256" key="2">
    <source>
        <dbReference type="ARBA" id="ARBA00022679"/>
    </source>
</evidence>
<dbReference type="EMBL" id="RAWE01000061">
    <property type="protein sequence ID" value="RKH01951.1"/>
    <property type="molecule type" value="Genomic_DNA"/>
</dbReference>
<dbReference type="InterPro" id="IPR012893">
    <property type="entry name" value="HipA-like_C"/>
</dbReference>
<evidence type="ECO:0000313" key="7">
    <source>
        <dbReference type="Proteomes" id="UP000268313"/>
    </source>
</evidence>
<dbReference type="Pfam" id="PF07804">
    <property type="entry name" value="HipA_C"/>
    <property type="match status" value="1"/>
</dbReference>
<keyword evidence="2" id="KW-0808">Transferase</keyword>
<dbReference type="InterPro" id="IPR052028">
    <property type="entry name" value="HipA_Ser/Thr_kinase"/>
</dbReference>
<keyword evidence="3" id="KW-0418">Kinase</keyword>
<dbReference type="AlphaFoldDB" id="A0A3A8KCL5"/>
<dbReference type="NCBIfam" id="TIGR03071">
    <property type="entry name" value="couple_hipA"/>
    <property type="match status" value="1"/>
</dbReference>
<protein>
    <submittedName>
        <fullName evidence="6">Type II toxin-antitoxin system HipA family toxin</fullName>
    </submittedName>
</protein>
<sequence length="410" mass="46042">MIRPTDVAVAEVWRESTHVGSITRTTHGSNFEYTADFFEQHKGMPRGIAVHLPYSRRRTETLGTNLHTYFAGLLPEGLRLRVLVEHTKTSEDDLLSLLVASGVDTVGDLSVIPPGQPFPQTASRRAKWKPESVLFSELFAQSLPPMGVASTEPTIPGVQEKISASTISFPVSSSGQRDYIVKLNPRGKPELVRNEHFFMGMAKQCGLRVATTKLIHDRDGNDGLLVERFDRSWMKVEKRLRRVHQEDACQFLDRYTNDKYRLTCAAIAEGLRDNCVAPVPELARFLLLLAFSYLIGNGDLHAKNVSILADGPDGGFRLSPAYDLLTTLPYGDQRMALKFEGRDDNLRRAHFIAFGERYGVNAKAVSVMLDKLCASAEPWLERLEEIGFDALRTDFLRRTMHKRLGELRAL</sequence>
<evidence type="ECO:0000259" key="5">
    <source>
        <dbReference type="Pfam" id="PF13657"/>
    </source>
</evidence>
<proteinExistence type="inferred from homology"/>
<name>A0A3A8KCL5_9BACT</name>
<accession>A0A3A8KCL5</accession>
<dbReference type="RefSeq" id="WP_120603851.1">
    <property type="nucleotide sequence ID" value="NZ_JABFJX010000035.1"/>
</dbReference>
<dbReference type="PANTHER" id="PTHR37419">
    <property type="entry name" value="SERINE/THREONINE-PROTEIN KINASE TOXIN HIPA"/>
    <property type="match status" value="1"/>
</dbReference>
<dbReference type="PANTHER" id="PTHR37419:SF1">
    <property type="entry name" value="SERINE_THREONINE-PROTEIN KINASE TOXIN HIPA"/>
    <property type="match status" value="1"/>
</dbReference>
<feature type="domain" description="HipA-like C-terminal" evidence="4">
    <location>
        <begin position="155"/>
        <end position="377"/>
    </location>
</feature>
<evidence type="ECO:0000313" key="6">
    <source>
        <dbReference type="EMBL" id="RKH01951.1"/>
    </source>
</evidence>
<dbReference type="SUPFAM" id="SSF56112">
    <property type="entry name" value="Protein kinase-like (PK-like)"/>
    <property type="match status" value="1"/>
</dbReference>
<dbReference type="InterPro" id="IPR011009">
    <property type="entry name" value="Kinase-like_dom_sf"/>
</dbReference>
<evidence type="ECO:0000256" key="3">
    <source>
        <dbReference type="ARBA" id="ARBA00022777"/>
    </source>
</evidence>
<dbReference type="GO" id="GO:0004674">
    <property type="term" value="F:protein serine/threonine kinase activity"/>
    <property type="evidence" value="ECO:0007669"/>
    <property type="project" value="TreeGrafter"/>
</dbReference>
<feature type="domain" description="HipA N-terminal subdomain 1" evidence="5">
    <location>
        <begin position="11"/>
        <end position="111"/>
    </location>
</feature>
<dbReference type="InterPro" id="IPR017508">
    <property type="entry name" value="HipA_N1"/>
</dbReference>